<dbReference type="HOGENOM" id="CLU_027147_1_1_1"/>
<dbReference type="AlphaFoldDB" id="A0A0C2WYV8"/>
<keyword evidence="5" id="KW-1185">Reference proteome</keyword>
<dbReference type="Proteomes" id="UP000054097">
    <property type="component" value="Unassembled WGS sequence"/>
</dbReference>
<comment type="similarity">
    <text evidence="3">Belongs to the KTI12 family.</text>
</comment>
<reference evidence="4 5" key="1">
    <citation type="submission" date="2014-04" db="EMBL/GenBank/DDBJ databases">
        <authorList>
            <consortium name="DOE Joint Genome Institute"/>
            <person name="Kuo A."/>
            <person name="Zuccaro A."/>
            <person name="Kohler A."/>
            <person name="Nagy L.G."/>
            <person name="Floudas D."/>
            <person name="Copeland A."/>
            <person name="Barry K.W."/>
            <person name="Cichocki N."/>
            <person name="Veneault-Fourrey C."/>
            <person name="LaButti K."/>
            <person name="Lindquist E.A."/>
            <person name="Lipzen A."/>
            <person name="Lundell T."/>
            <person name="Morin E."/>
            <person name="Murat C."/>
            <person name="Sun H."/>
            <person name="Tunlid A."/>
            <person name="Henrissat B."/>
            <person name="Grigoriev I.V."/>
            <person name="Hibbett D.S."/>
            <person name="Martin F."/>
            <person name="Nordberg H.P."/>
            <person name="Cantor M.N."/>
            <person name="Hua S.X."/>
        </authorList>
    </citation>
    <scope>NUCLEOTIDE SEQUENCE [LARGE SCALE GENOMIC DNA]</scope>
    <source>
        <strain evidence="4 5">MAFF 305830</strain>
    </source>
</reference>
<dbReference type="InterPro" id="IPR027417">
    <property type="entry name" value="P-loop_NTPase"/>
</dbReference>
<keyword evidence="1" id="KW-0547">Nucleotide-binding</keyword>
<dbReference type="EMBL" id="KN824282">
    <property type="protein sequence ID" value="KIM31273.1"/>
    <property type="molecule type" value="Genomic_DNA"/>
</dbReference>
<sequence>MALVTISGYPCSGKTSRAVQIKDAFEKRIGDESYNGPVTKVVLISDDTLGLSRDGYNDGRAEKPQRGALFTALQRNLTKSTIVIVDGLNYIKGFRYQMYCVAREANVRVATVFVAAPSEMCKEWHQTRPESARYTEATFDNLIQRYEEPSSMVRWDAPLFTVPWIEASAPVEEIWQAVTAGVLKPPNAGTSSAPKPPSDALQALETTTARIVSEIMASQGSGMLSGGTVSISSPRVTVHLPAQRTVTLSELQRLKRQFVSMHKKAITLGATESGDVDWSEQGIGTKFGHYLEERFEGN</sequence>
<evidence type="ECO:0000256" key="3">
    <source>
        <dbReference type="ARBA" id="ARBA00025768"/>
    </source>
</evidence>
<dbReference type="InterPro" id="IPR013641">
    <property type="entry name" value="KTI12/PSTK"/>
</dbReference>
<evidence type="ECO:0008006" key="6">
    <source>
        <dbReference type="Google" id="ProtNLM"/>
    </source>
</evidence>
<keyword evidence="2" id="KW-0067">ATP-binding</keyword>
<evidence type="ECO:0000313" key="5">
    <source>
        <dbReference type="Proteomes" id="UP000054097"/>
    </source>
</evidence>
<dbReference type="Gene3D" id="3.40.50.300">
    <property type="entry name" value="P-loop containing nucleotide triphosphate hydrolases"/>
    <property type="match status" value="1"/>
</dbReference>
<gene>
    <name evidence="4" type="ORF">M408DRAFT_327533</name>
</gene>
<dbReference type="OrthoDB" id="9972657at2759"/>
<dbReference type="Pfam" id="PF08433">
    <property type="entry name" value="KTI12"/>
    <property type="match status" value="1"/>
</dbReference>
<protein>
    <recommendedName>
        <fullName evidence="6">Chromatin associated protein KTI12</fullName>
    </recommendedName>
</protein>
<dbReference type="STRING" id="933852.A0A0C2WYV8"/>
<evidence type="ECO:0000256" key="2">
    <source>
        <dbReference type="ARBA" id="ARBA00022840"/>
    </source>
</evidence>
<reference evidence="5" key="2">
    <citation type="submission" date="2015-01" db="EMBL/GenBank/DDBJ databases">
        <title>Evolutionary Origins and Diversification of the Mycorrhizal Mutualists.</title>
        <authorList>
            <consortium name="DOE Joint Genome Institute"/>
            <consortium name="Mycorrhizal Genomics Consortium"/>
            <person name="Kohler A."/>
            <person name="Kuo A."/>
            <person name="Nagy L.G."/>
            <person name="Floudas D."/>
            <person name="Copeland A."/>
            <person name="Barry K.W."/>
            <person name="Cichocki N."/>
            <person name="Veneault-Fourrey C."/>
            <person name="LaButti K."/>
            <person name="Lindquist E.A."/>
            <person name="Lipzen A."/>
            <person name="Lundell T."/>
            <person name="Morin E."/>
            <person name="Murat C."/>
            <person name="Riley R."/>
            <person name="Ohm R."/>
            <person name="Sun H."/>
            <person name="Tunlid A."/>
            <person name="Henrissat B."/>
            <person name="Grigoriev I.V."/>
            <person name="Hibbett D.S."/>
            <person name="Martin F."/>
        </authorList>
    </citation>
    <scope>NUCLEOTIDE SEQUENCE [LARGE SCALE GENOMIC DNA]</scope>
    <source>
        <strain evidence="5">MAFF 305830</strain>
    </source>
</reference>
<dbReference type="PANTHER" id="PTHR12435">
    <property type="match status" value="1"/>
</dbReference>
<dbReference type="GO" id="GO:0005524">
    <property type="term" value="F:ATP binding"/>
    <property type="evidence" value="ECO:0007669"/>
    <property type="project" value="UniProtKB-KW"/>
</dbReference>
<accession>A0A0C2WYV8</accession>
<dbReference type="SUPFAM" id="SSF52540">
    <property type="entry name" value="P-loop containing nucleoside triphosphate hydrolases"/>
    <property type="match status" value="1"/>
</dbReference>
<proteinExistence type="inferred from homology"/>
<organism evidence="4 5">
    <name type="scientific">Serendipita vermifera MAFF 305830</name>
    <dbReference type="NCBI Taxonomy" id="933852"/>
    <lineage>
        <taxon>Eukaryota</taxon>
        <taxon>Fungi</taxon>
        <taxon>Dikarya</taxon>
        <taxon>Basidiomycota</taxon>
        <taxon>Agaricomycotina</taxon>
        <taxon>Agaricomycetes</taxon>
        <taxon>Sebacinales</taxon>
        <taxon>Serendipitaceae</taxon>
        <taxon>Serendipita</taxon>
    </lineage>
</organism>
<name>A0A0C2WYV8_SERVB</name>
<evidence type="ECO:0000256" key="1">
    <source>
        <dbReference type="ARBA" id="ARBA00022741"/>
    </source>
</evidence>
<evidence type="ECO:0000313" key="4">
    <source>
        <dbReference type="EMBL" id="KIM31273.1"/>
    </source>
</evidence>